<feature type="transmembrane region" description="Helical" evidence="6">
    <location>
        <begin position="14"/>
        <end position="36"/>
    </location>
</feature>
<dbReference type="EMBL" id="MFIZ01000020">
    <property type="protein sequence ID" value="OGG11679.1"/>
    <property type="molecule type" value="Genomic_DNA"/>
</dbReference>
<dbReference type="Gene3D" id="3.40.30.10">
    <property type="entry name" value="Glutaredoxin"/>
    <property type="match status" value="1"/>
</dbReference>
<keyword evidence="2" id="KW-0732">Signal</keyword>
<dbReference type="PANTHER" id="PTHR13887">
    <property type="entry name" value="GLUTATHIONE S-TRANSFERASE KAPPA"/>
    <property type="match status" value="1"/>
</dbReference>
<dbReference type="SUPFAM" id="SSF52833">
    <property type="entry name" value="Thioredoxin-like"/>
    <property type="match status" value="1"/>
</dbReference>
<evidence type="ECO:0000256" key="3">
    <source>
        <dbReference type="ARBA" id="ARBA00023002"/>
    </source>
</evidence>
<evidence type="ECO:0000259" key="7">
    <source>
        <dbReference type="Pfam" id="PF13462"/>
    </source>
</evidence>
<name>A0A1F5ZGP8_9BACT</name>
<evidence type="ECO:0000313" key="8">
    <source>
        <dbReference type="EMBL" id="OGG11679.1"/>
    </source>
</evidence>
<dbReference type="GO" id="GO:0016491">
    <property type="term" value="F:oxidoreductase activity"/>
    <property type="evidence" value="ECO:0007669"/>
    <property type="project" value="UniProtKB-KW"/>
</dbReference>
<evidence type="ECO:0000313" key="9">
    <source>
        <dbReference type="Proteomes" id="UP000177268"/>
    </source>
</evidence>
<evidence type="ECO:0000256" key="5">
    <source>
        <dbReference type="ARBA" id="ARBA00023284"/>
    </source>
</evidence>
<dbReference type="CDD" id="cd02972">
    <property type="entry name" value="DsbA_family"/>
    <property type="match status" value="1"/>
</dbReference>
<proteinExistence type="inferred from homology"/>
<organism evidence="8 9">
    <name type="scientific">Candidatus Gottesmanbacteria bacterium RBG_13_45_10</name>
    <dbReference type="NCBI Taxonomy" id="1798370"/>
    <lineage>
        <taxon>Bacteria</taxon>
        <taxon>Candidatus Gottesmaniibacteriota</taxon>
    </lineage>
</organism>
<keyword evidence="6" id="KW-1133">Transmembrane helix</keyword>
<dbReference type="PANTHER" id="PTHR13887:SF14">
    <property type="entry name" value="DISULFIDE BOND FORMATION PROTEIN D"/>
    <property type="match status" value="1"/>
</dbReference>
<keyword evidence="4" id="KW-1015">Disulfide bond</keyword>
<sequence>MKRKKSDDGTVTNAIVRVLCVTMAIAGMFFLGRLWINVQTLEKMKGSQTPPVSSAVPPVASDDHVKGEKTARIALIEYSDLECPNCKDFHLTAQKVVDTYDGRVMWVYRDFPLPMHGNALKEAEASECAGELGGNDTYWKYIDTIYERTTGNGSGFALDKLVPLAVELGLSETTFQDCLDSGKYAPKIQDEEDGGIKAGIGGTPGIILLDTKNGVTRQITGAVSYEQIKPVIDDMLK</sequence>
<keyword evidence="6" id="KW-0812">Transmembrane</keyword>
<comment type="similarity">
    <text evidence="1">Belongs to the thioredoxin family. DsbA subfamily.</text>
</comment>
<keyword evidence="6" id="KW-0472">Membrane</keyword>
<dbReference type="AlphaFoldDB" id="A0A1F5ZGP8"/>
<comment type="caution">
    <text evidence="8">The sequence shown here is derived from an EMBL/GenBank/DDBJ whole genome shotgun (WGS) entry which is preliminary data.</text>
</comment>
<dbReference type="STRING" id="1798370.A2Z00_00090"/>
<evidence type="ECO:0000256" key="6">
    <source>
        <dbReference type="SAM" id="Phobius"/>
    </source>
</evidence>
<keyword evidence="5" id="KW-0676">Redox-active center</keyword>
<keyword evidence="3" id="KW-0560">Oxidoreductase</keyword>
<dbReference type="Pfam" id="PF13462">
    <property type="entry name" value="Thioredoxin_4"/>
    <property type="match status" value="1"/>
</dbReference>
<dbReference type="Proteomes" id="UP000177268">
    <property type="component" value="Unassembled WGS sequence"/>
</dbReference>
<accession>A0A1F5ZGP8</accession>
<dbReference type="InterPro" id="IPR036249">
    <property type="entry name" value="Thioredoxin-like_sf"/>
</dbReference>
<evidence type="ECO:0000256" key="2">
    <source>
        <dbReference type="ARBA" id="ARBA00022729"/>
    </source>
</evidence>
<evidence type="ECO:0000256" key="4">
    <source>
        <dbReference type="ARBA" id="ARBA00023157"/>
    </source>
</evidence>
<gene>
    <name evidence="8" type="ORF">A2Z00_00090</name>
</gene>
<feature type="domain" description="Thioredoxin-like fold" evidence="7">
    <location>
        <begin position="62"/>
        <end position="234"/>
    </location>
</feature>
<protein>
    <recommendedName>
        <fullName evidence="7">Thioredoxin-like fold domain-containing protein</fullName>
    </recommendedName>
</protein>
<dbReference type="InterPro" id="IPR012336">
    <property type="entry name" value="Thioredoxin-like_fold"/>
</dbReference>
<evidence type="ECO:0000256" key="1">
    <source>
        <dbReference type="ARBA" id="ARBA00005791"/>
    </source>
</evidence>
<reference evidence="8 9" key="1">
    <citation type="journal article" date="2016" name="Nat. Commun.">
        <title>Thousands of microbial genomes shed light on interconnected biogeochemical processes in an aquifer system.</title>
        <authorList>
            <person name="Anantharaman K."/>
            <person name="Brown C.T."/>
            <person name="Hug L.A."/>
            <person name="Sharon I."/>
            <person name="Castelle C.J."/>
            <person name="Probst A.J."/>
            <person name="Thomas B.C."/>
            <person name="Singh A."/>
            <person name="Wilkins M.J."/>
            <person name="Karaoz U."/>
            <person name="Brodie E.L."/>
            <person name="Williams K.H."/>
            <person name="Hubbard S.S."/>
            <person name="Banfield J.F."/>
        </authorList>
    </citation>
    <scope>NUCLEOTIDE SEQUENCE [LARGE SCALE GENOMIC DNA]</scope>
</reference>